<evidence type="ECO:0000313" key="1">
    <source>
        <dbReference type="EMBL" id="KAK5812813.1"/>
    </source>
</evidence>
<organism evidence="1 2">
    <name type="scientific">Gossypium arboreum</name>
    <name type="common">Tree cotton</name>
    <name type="synonym">Gossypium nanking</name>
    <dbReference type="NCBI Taxonomy" id="29729"/>
    <lineage>
        <taxon>Eukaryota</taxon>
        <taxon>Viridiplantae</taxon>
        <taxon>Streptophyta</taxon>
        <taxon>Embryophyta</taxon>
        <taxon>Tracheophyta</taxon>
        <taxon>Spermatophyta</taxon>
        <taxon>Magnoliopsida</taxon>
        <taxon>eudicotyledons</taxon>
        <taxon>Gunneridae</taxon>
        <taxon>Pentapetalae</taxon>
        <taxon>rosids</taxon>
        <taxon>malvids</taxon>
        <taxon>Malvales</taxon>
        <taxon>Malvaceae</taxon>
        <taxon>Malvoideae</taxon>
        <taxon>Gossypium</taxon>
    </lineage>
</organism>
<dbReference type="Proteomes" id="UP001358586">
    <property type="component" value="Chromosome 8"/>
</dbReference>
<keyword evidence="2" id="KW-1185">Reference proteome</keyword>
<comment type="caution">
    <text evidence="1">The sequence shown here is derived from an EMBL/GenBank/DDBJ whole genome shotgun (WGS) entry which is preliminary data.</text>
</comment>
<reference evidence="1 2" key="1">
    <citation type="submission" date="2023-03" db="EMBL/GenBank/DDBJ databases">
        <title>WGS of Gossypium arboreum.</title>
        <authorList>
            <person name="Yu D."/>
        </authorList>
    </citation>
    <scope>NUCLEOTIDE SEQUENCE [LARGE SCALE GENOMIC DNA]</scope>
    <source>
        <tissue evidence="1">Leaf</tissue>
    </source>
</reference>
<name>A0ABR0P2L7_GOSAR</name>
<accession>A0ABR0P2L7</accession>
<proteinExistence type="predicted"/>
<gene>
    <name evidence="1" type="ORF">PVK06_028255</name>
</gene>
<protein>
    <submittedName>
        <fullName evidence="1">Uncharacterized protein</fullName>
    </submittedName>
</protein>
<dbReference type="EMBL" id="JARKNE010000008">
    <property type="protein sequence ID" value="KAK5812813.1"/>
    <property type="molecule type" value="Genomic_DNA"/>
</dbReference>
<sequence length="76" mass="8832">MENNDFSGTDDCWERHFKKDHSPHKLFCKRIELPKVAQIARRKSKSVIVGIQARKMSKEIDVKLMRPVEGPGRLVD</sequence>
<evidence type="ECO:0000313" key="2">
    <source>
        <dbReference type="Proteomes" id="UP001358586"/>
    </source>
</evidence>